<comment type="subcellular location">
    <subcellularLocation>
        <location evidence="1">Membrane</location>
        <topology evidence="1">Multi-pass membrane protein</topology>
    </subcellularLocation>
</comment>
<evidence type="ECO:0000256" key="4">
    <source>
        <dbReference type="ARBA" id="ARBA00022544"/>
    </source>
</evidence>
<evidence type="ECO:0000256" key="7">
    <source>
        <dbReference type="ARBA" id="ARBA00023136"/>
    </source>
</evidence>
<dbReference type="PANTHER" id="PTHR34975">
    <property type="entry name" value="SPORE GERMINATION PROTEIN A2"/>
    <property type="match status" value="1"/>
</dbReference>
<feature type="transmembrane region" description="Helical" evidence="8">
    <location>
        <begin position="12"/>
        <end position="34"/>
    </location>
</feature>
<protein>
    <submittedName>
        <fullName evidence="9">Spore germination protein KB</fullName>
    </submittedName>
</protein>
<evidence type="ECO:0000313" key="10">
    <source>
        <dbReference type="Proteomes" id="UP000183997"/>
    </source>
</evidence>
<dbReference type="RefSeq" id="WP_072912626.1">
    <property type="nucleotide sequence ID" value="NZ_FRAR01000011.1"/>
</dbReference>
<dbReference type="OrthoDB" id="1675410at2"/>
<evidence type="ECO:0000256" key="2">
    <source>
        <dbReference type="ARBA" id="ARBA00007998"/>
    </source>
</evidence>
<keyword evidence="4" id="KW-0309">Germination</keyword>
<feature type="transmembrane region" description="Helical" evidence="8">
    <location>
        <begin position="184"/>
        <end position="204"/>
    </location>
</feature>
<feature type="transmembrane region" description="Helical" evidence="8">
    <location>
        <begin position="76"/>
        <end position="99"/>
    </location>
</feature>
<dbReference type="PANTHER" id="PTHR34975:SF2">
    <property type="entry name" value="SPORE GERMINATION PROTEIN A2"/>
    <property type="match status" value="1"/>
</dbReference>
<feature type="transmembrane region" description="Helical" evidence="8">
    <location>
        <begin position="216"/>
        <end position="240"/>
    </location>
</feature>
<feature type="transmembrane region" description="Helical" evidence="8">
    <location>
        <begin position="339"/>
        <end position="357"/>
    </location>
</feature>
<accession>A0A1M6RMT3</accession>
<proteinExistence type="inferred from homology"/>
<feature type="transmembrane region" description="Helical" evidence="8">
    <location>
        <begin position="299"/>
        <end position="319"/>
    </location>
</feature>
<dbReference type="InterPro" id="IPR004761">
    <property type="entry name" value="Spore_GerAB"/>
</dbReference>
<dbReference type="GO" id="GO:0016020">
    <property type="term" value="C:membrane"/>
    <property type="evidence" value="ECO:0007669"/>
    <property type="project" value="UniProtKB-SubCell"/>
</dbReference>
<evidence type="ECO:0000313" key="9">
    <source>
        <dbReference type="EMBL" id="SHK33657.1"/>
    </source>
</evidence>
<feature type="transmembrane region" description="Helical" evidence="8">
    <location>
        <begin position="260"/>
        <end position="287"/>
    </location>
</feature>
<dbReference type="AlphaFoldDB" id="A0A1M6RMT3"/>
<reference evidence="10" key="1">
    <citation type="submission" date="2016-11" db="EMBL/GenBank/DDBJ databases">
        <authorList>
            <person name="Varghese N."/>
            <person name="Submissions S."/>
        </authorList>
    </citation>
    <scope>NUCLEOTIDE SEQUENCE [LARGE SCALE GENOMIC DNA]</scope>
    <source>
        <strain evidence="10">DSM 10349</strain>
    </source>
</reference>
<dbReference type="STRING" id="1121421.SAMN02745123_01525"/>
<gene>
    <name evidence="9" type="ORF">SAMN02745123_01525</name>
</gene>
<evidence type="ECO:0000256" key="5">
    <source>
        <dbReference type="ARBA" id="ARBA00022692"/>
    </source>
</evidence>
<dbReference type="EMBL" id="FRAR01000011">
    <property type="protein sequence ID" value="SHK33657.1"/>
    <property type="molecule type" value="Genomic_DNA"/>
</dbReference>
<comment type="similarity">
    <text evidence="2">Belongs to the amino acid-polyamine-organocation (APC) superfamily. Spore germination protein (SGP) (TC 2.A.3.9) family.</text>
</comment>
<feature type="transmembrane region" description="Helical" evidence="8">
    <location>
        <begin position="119"/>
        <end position="136"/>
    </location>
</feature>
<evidence type="ECO:0000256" key="8">
    <source>
        <dbReference type="SAM" id="Phobius"/>
    </source>
</evidence>
<name>A0A1M6RMT3_9FIRM</name>
<feature type="transmembrane region" description="Helical" evidence="8">
    <location>
        <begin position="143"/>
        <end position="164"/>
    </location>
</feature>
<organism evidence="9 10">
    <name type="scientific">Desulforamulus aeronauticus DSM 10349</name>
    <dbReference type="NCBI Taxonomy" id="1121421"/>
    <lineage>
        <taxon>Bacteria</taxon>
        <taxon>Bacillati</taxon>
        <taxon>Bacillota</taxon>
        <taxon>Clostridia</taxon>
        <taxon>Eubacteriales</taxon>
        <taxon>Peptococcaceae</taxon>
        <taxon>Desulforamulus</taxon>
    </lineage>
</organism>
<feature type="transmembrane region" description="Helical" evidence="8">
    <location>
        <begin position="40"/>
        <end position="64"/>
    </location>
</feature>
<dbReference type="NCBIfam" id="TIGR00912">
    <property type="entry name" value="2A0309"/>
    <property type="match status" value="1"/>
</dbReference>
<evidence type="ECO:0000256" key="3">
    <source>
        <dbReference type="ARBA" id="ARBA00022448"/>
    </source>
</evidence>
<keyword evidence="6 8" id="KW-1133">Transmembrane helix</keyword>
<keyword evidence="7 8" id="KW-0472">Membrane</keyword>
<evidence type="ECO:0000256" key="6">
    <source>
        <dbReference type="ARBA" id="ARBA00022989"/>
    </source>
</evidence>
<dbReference type="Proteomes" id="UP000183997">
    <property type="component" value="Unassembled WGS sequence"/>
</dbReference>
<sequence>MDKECISPGQGMLLLAGLGIGTTLLFIPSILIQYANQSAILSLVLGCAPGIVLLLILSSLNRFYPGQSLVQYSASILGLPGKILGLLFIWFAFHLGVLVLHNIGDFVGVVMLAETPTPIVYFFVVAITAFALLLGLETVSRAFGLLLCFSIFFNLLLLLFTLPHADFNNLLPILENGWSPVVKASIYLSSFPLGEFILLGMLIFNIKGSKGTAIPLIQGQLIATVVAIAIILQVITILGAERASRSIMAIVSVLNSISGSNLLLIPFSMTWFIFAIAKFFICYYAFVTGFAHWSKMDDYRPLVLPGGALLISIAMIIYHDAGESQKFLKIYWPAYSLPIEYGIPLLLWLAAGVKALLQRREGRH</sequence>
<keyword evidence="5 8" id="KW-0812">Transmembrane</keyword>
<dbReference type="GO" id="GO:0009847">
    <property type="term" value="P:spore germination"/>
    <property type="evidence" value="ECO:0007669"/>
    <property type="project" value="InterPro"/>
</dbReference>
<keyword evidence="10" id="KW-1185">Reference proteome</keyword>
<evidence type="ECO:0000256" key="1">
    <source>
        <dbReference type="ARBA" id="ARBA00004141"/>
    </source>
</evidence>
<dbReference type="Pfam" id="PF03845">
    <property type="entry name" value="Spore_permease"/>
    <property type="match status" value="1"/>
</dbReference>
<keyword evidence="3" id="KW-0813">Transport</keyword>